<protein>
    <submittedName>
        <fullName evidence="2">Uncharacterized protein</fullName>
    </submittedName>
</protein>
<keyword evidence="1" id="KW-0732">Signal</keyword>
<feature type="signal peptide" evidence="1">
    <location>
        <begin position="1"/>
        <end position="30"/>
    </location>
</feature>
<organism evidence="2 3">
    <name type="scientific">Cupriavidus numazuensis</name>
    <dbReference type="NCBI Taxonomy" id="221992"/>
    <lineage>
        <taxon>Bacteria</taxon>
        <taxon>Pseudomonadati</taxon>
        <taxon>Pseudomonadota</taxon>
        <taxon>Betaproteobacteria</taxon>
        <taxon>Burkholderiales</taxon>
        <taxon>Burkholderiaceae</taxon>
        <taxon>Cupriavidus</taxon>
    </lineage>
</organism>
<evidence type="ECO:0000256" key="1">
    <source>
        <dbReference type="SAM" id="SignalP"/>
    </source>
</evidence>
<feature type="chain" id="PRO_5045035710" evidence="1">
    <location>
        <begin position="31"/>
        <end position="131"/>
    </location>
</feature>
<gene>
    <name evidence="2" type="ORF">LMG26411_04680</name>
</gene>
<dbReference type="Proteomes" id="UP000672657">
    <property type="component" value="Unassembled WGS sequence"/>
</dbReference>
<accession>A0ABM8TM70</accession>
<name>A0ABM8TM70_9BURK</name>
<dbReference type="EMBL" id="CAJPVI010000031">
    <property type="protein sequence ID" value="CAG2154659.1"/>
    <property type="molecule type" value="Genomic_DNA"/>
</dbReference>
<keyword evidence="3" id="KW-1185">Reference proteome</keyword>
<sequence length="131" mass="14484">MQFTKTVTAVAMHFAIPLSCLFILSSQVAAATGVVKILVEVNDYTSEKNPLKSFNGTKMSVKAALARVGRMKSTSAIAVVCEGDFKAGYIADDLVLSSNRWNGEYEAYREGTLMDVCLAQERDYLRKHPRR</sequence>
<evidence type="ECO:0000313" key="2">
    <source>
        <dbReference type="EMBL" id="CAG2154659.1"/>
    </source>
</evidence>
<proteinExistence type="predicted"/>
<comment type="caution">
    <text evidence="2">The sequence shown here is derived from an EMBL/GenBank/DDBJ whole genome shotgun (WGS) entry which is preliminary data.</text>
</comment>
<reference evidence="2 3" key="1">
    <citation type="submission" date="2021-03" db="EMBL/GenBank/DDBJ databases">
        <authorList>
            <person name="Peeters C."/>
        </authorList>
    </citation>
    <scope>NUCLEOTIDE SEQUENCE [LARGE SCALE GENOMIC DNA]</scope>
    <source>
        <strain evidence="2 3">LMG 26411</strain>
    </source>
</reference>
<dbReference type="RefSeq" id="WP_211955644.1">
    <property type="nucleotide sequence ID" value="NZ_CAJPVI010000031.1"/>
</dbReference>
<evidence type="ECO:0000313" key="3">
    <source>
        <dbReference type="Proteomes" id="UP000672657"/>
    </source>
</evidence>